<reference evidence="1" key="1">
    <citation type="submission" date="2020-04" db="EMBL/GenBank/DDBJ databases">
        <title>Deep metagenomics examines the oral microbiome during advanced dental caries in children, revealing novel taxa and co-occurrences with host molecules.</title>
        <authorList>
            <person name="Baker J.L."/>
            <person name="Morton J.T."/>
            <person name="Dinis M."/>
            <person name="Alvarez R."/>
            <person name="Tran N.C."/>
            <person name="Knight R."/>
            <person name="Edlund A."/>
        </authorList>
    </citation>
    <scope>NUCLEOTIDE SEQUENCE</scope>
    <source>
        <strain evidence="1">JCVI_23_bin.11</strain>
    </source>
</reference>
<evidence type="ECO:0000313" key="1">
    <source>
        <dbReference type="EMBL" id="MBF1306191.1"/>
    </source>
</evidence>
<proteinExistence type="predicted"/>
<dbReference type="Proteomes" id="UP000758611">
    <property type="component" value="Unassembled WGS sequence"/>
</dbReference>
<dbReference type="EMBL" id="JABZRE010000001">
    <property type="protein sequence ID" value="MBF1306191.1"/>
    <property type="molecule type" value="Genomic_DNA"/>
</dbReference>
<dbReference type="AlphaFoldDB" id="A0A930DYI3"/>
<protein>
    <submittedName>
        <fullName evidence="1">Uncharacterized protein</fullName>
    </submittedName>
</protein>
<dbReference type="RefSeq" id="WP_278476588.1">
    <property type="nucleotide sequence ID" value="NZ_JABZRE010000001.1"/>
</dbReference>
<sequence>MIKTDKTSLTYKSLKEDSFVLLREIIDLAIENSSLEFDCLKKSYNLFSTICLDFKNCKIVLPDYESESYKMTKNINSIAIGYINDFSFTVTELDNEKLKIKADKEEFKAEIYLKLLNPDLENTPFGFDLESDFYKEISKGFIYNKKQELFEVSLDDCFLGHSFLFWISGSMVSNSHPLLKYYFDLLLKQLESIDFNKFPIDNRTKNLLKLSKDYLSKDERAFLQEKIIKSFLEKLEKNKLDEDLEPLELLSNLFCEIYREIDGIDAKRFFELIKIKKVNFNFIYRTSGFMKKNDFVEFLQLIKSETIKFDNSDVFQLFIGKNSYVSINEIRNEINFIFETINRISSTKKKVNLLIRISSQFEEFELPMIEDLLKPIYKLKSKKLIKLKKV</sequence>
<name>A0A930DYI3_9FIRM</name>
<accession>A0A930DYI3</accession>
<gene>
    <name evidence="1" type="ORF">HXM94_00105</name>
</gene>
<organism evidence="1 2">
    <name type="scientific">Parvimonas micra</name>
    <dbReference type="NCBI Taxonomy" id="33033"/>
    <lineage>
        <taxon>Bacteria</taxon>
        <taxon>Bacillati</taxon>
        <taxon>Bacillota</taxon>
        <taxon>Tissierellia</taxon>
        <taxon>Tissierellales</taxon>
        <taxon>Peptoniphilaceae</taxon>
        <taxon>Parvimonas</taxon>
    </lineage>
</organism>
<evidence type="ECO:0000313" key="2">
    <source>
        <dbReference type="Proteomes" id="UP000758611"/>
    </source>
</evidence>
<comment type="caution">
    <text evidence="1">The sequence shown here is derived from an EMBL/GenBank/DDBJ whole genome shotgun (WGS) entry which is preliminary data.</text>
</comment>